<evidence type="ECO:0000313" key="2">
    <source>
        <dbReference type="Proteomes" id="UP000011713"/>
    </source>
</evidence>
<dbReference type="AlphaFoldDB" id="M4BC66"/>
<sequence length="77" mass="8579">MKARNRPRLWLVIALDNEANWLSKVQHWMLLEILSLVKSSDGVNLSVAYLNQVETLVTAENESLAGGRVLLLAVAHV</sequence>
<dbReference type="EnsemblProtists" id="HpaT803881">
    <property type="protein sequence ID" value="HpaP803881"/>
    <property type="gene ID" value="HpaG803881"/>
</dbReference>
<dbReference type="InParanoid" id="M4BC66"/>
<protein>
    <submittedName>
        <fullName evidence="1">Uncharacterized protein</fullName>
    </submittedName>
</protein>
<evidence type="ECO:0000313" key="1">
    <source>
        <dbReference type="EnsemblProtists" id="HpaP803881"/>
    </source>
</evidence>
<organism evidence="1 2">
    <name type="scientific">Hyaloperonospora arabidopsidis (strain Emoy2)</name>
    <name type="common">Downy mildew agent</name>
    <name type="synonym">Peronospora arabidopsidis</name>
    <dbReference type="NCBI Taxonomy" id="559515"/>
    <lineage>
        <taxon>Eukaryota</taxon>
        <taxon>Sar</taxon>
        <taxon>Stramenopiles</taxon>
        <taxon>Oomycota</taxon>
        <taxon>Peronosporomycetes</taxon>
        <taxon>Peronosporales</taxon>
        <taxon>Peronosporaceae</taxon>
        <taxon>Hyaloperonospora</taxon>
    </lineage>
</organism>
<reference evidence="1" key="2">
    <citation type="submission" date="2015-06" db="UniProtKB">
        <authorList>
            <consortium name="EnsemblProtists"/>
        </authorList>
    </citation>
    <scope>IDENTIFICATION</scope>
    <source>
        <strain evidence="1">Emoy2</strain>
    </source>
</reference>
<dbReference type="EMBL" id="JH598126">
    <property type="status" value="NOT_ANNOTATED_CDS"/>
    <property type="molecule type" value="Genomic_DNA"/>
</dbReference>
<dbReference type="HOGENOM" id="CLU_2643276_0_0_1"/>
<keyword evidence="2" id="KW-1185">Reference proteome</keyword>
<reference evidence="2" key="1">
    <citation type="journal article" date="2010" name="Science">
        <title>Signatures of adaptation to obligate biotrophy in the Hyaloperonospora arabidopsidis genome.</title>
        <authorList>
            <person name="Baxter L."/>
            <person name="Tripathy S."/>
            <person name="Ishaque N."/>
            <person name="Boot N."/>
            <person name="Cabral A."/>
            <person name="Kemen E."/>
            <person name="Thines M."/>
            <person name="Ah-Fong A."/>
            <person name="Anderson R."/>
            <person name="Badejoko W."/>
            <person name="Bittner-Eddy P."/>
            <person name="Boore J.L."/>
            <person name="Chibucos M.C."/>
            <person name="Coates M."/>
            <person name="Dehal P."/>
            <person name="Delehaunty K."/>
            <person name="Dong S."/>
            <person name="Downton P."/>
            <person name="Dumas B."/>
            <person name="Fabro G."/>
            <person name="Fronick C."/>
            <person name="Fuerstenberg S.I."/>
            <person name="Fulton L."/>
            <person name="Gaulin E."/>
            <person name="Govers F."/>
            <person name="Hughes L."/>
            <person name="Humphray S."/>
            <person name="Jiang R.H."/>
            <person name="Judelson H."/>
            <person name="Kamoun S."/>
            <person name="Kyung K."/>
            <person name="Meijer H."/>
            <person name="Minx P."/>
            <person name="Morris P."/>
            <person name="Nelson J."/>
            <person name="Phuntumart V."/>
            <person name="Qutob D."/>
            <person name="Rehmany A."/>
            <person name="Rougon-Cardoso A."/>
            <person name="Ryden P."/>
            <person name="Torto-Alalibo T."/>
            <person name="Studholme D."/>
            <person name="Wang Y."/>
            <person name="Win J."/>
            <person name="Wood J."/>
            <person name="Clifton S.W."/>
            <person name="Rogers J."/>
            <person name="Van den Ackerveken G."/>
            <person name="Jones J.D."/>
            <person name="McDowell J.M."/>
            <person name="Beynon J."/>
            <person name="Tyler B.M."/>
        </authorList>
    </citation>
    <scope>NUCLEOTIDE SEQUENCE [LARGE SCALE GENOMIC DNA]</scope>
    <source>
        <strain evidence="2">Emoy2</strain>
    </source>
</reference>
<accession>M4BC66</accession>
<dbReference type="VEuPathDB" id="FungiDB:HpaG803881"/>
<dbReference type="Proteomes" id="UP000011713">
    <property type="component" value="Unassembled WGS sequence"/>
</dbReference>
<proteinExistence type="predicted"/>
<name>M4BC66_HYAAE</name>